<protein>
    <recommendedName>
        <fullName evidence="4">Transmembrane protein</fullName>
    </recommendedName>
</protein>
<reference evidence="2 3" key="1">
    <citation type="submission" date="2022-10" db="EMBL/GenBank/DDBJ databases">
        <title>Chitinophaga nivalis PC15 sp. nov., isolated from Pyeongchang county, South Korea.</title>
        <authorList>
            <person name="Trinh H.N."/>
        </authorList>
    </citation>
    <scope>NUCLEOTIDE SEQUENCE [LARGE SCALE GENOMIC DNA]</scope>
    <source>
        <strain evidence="2 3">PC14</strain>
    </source>
</reference>
<feature type="transmembrane region" description="Helical" evidence="1">
    <location>
        <begin position="21"/>
        <end position="47"/>
    </location>
</feature>
<evidence type="ECO:0000313" key="3">
    <source>
        <dbReference type="Proteomes" id="UP001207742"/>
    </source>
</evidence>
<evidence type="ECO:0000256" key="1">
    <source>
        <dbReference type="SAM" id="Phobius"/>
    </source>
</evidence>
<dbReference type="EMBL" id="JAPDNS010000002">
    <property type="protein sequence ID" value="MCW3485791.1"/>
    <property type="molecule type" value="Genomic_DNA"/>
</dbReference>
<keyword evidence="1" id="KW-1133">Transmembrane helix</keyword>
<dbReference type="Proteomes" id="UP001207742">
    <property type="component" value="Unassembled WGS sequence"/>
</dbReference>
<keyword evidence="1" id="KW-0812">Transmembrane</keyword>
<keyword evidence="3" id="KW-1185">Reference proteome</keyword>
<keyword evidence="1" id="KW-0472">Membrane</keyword>
<evidence type="ECO:0000313" key="2">
    <source>
        <dbReference type="EMBL" id="MCW3485791.1"/>
    </source>
</evidence>
<dbReference type="RefSeq" id="WP_264732583.1">
    <property type="nucleotide sequence ID" value="NZ_JAPDNR010000001.1"/>
</dbReference>
<comment type="caution">
    <text evidence="2">The sequence shown here is derived from an EMBL/GenBank/DDBJ whole genome shotgun (WGS) entry which is preliminary data.</text>
</comment>
<evidence type="ECO:0008006" key="4">
    <source>
        <dbReference type="Google" id="ProtNLM"/>
    </source>
</evidence>
<name>A0ABT3IP92_9BACT</name>
<organism evidence="2 3">
    <name type="scientific">Chitinophaga nivalis</name>
    <dbReference type="NCBI Taxonomy" id="2991709"/>
    <lineage>
        <taxon>Bacteria</taxon>
        <taxon>Pseudomonadati</taxon>
        <taxon>Bacteroidota</taxon>
        <taxon>Chitinophagia</taxon>
        <taxon>Chitinophagales</taxon>
        <taxon>Chitinophagaceae</taxon>
        <taxon>Chitinophaga</taxon>
    </lineage>
</organism>
<gene>
    <name evidence="2" type="ORF">OL497_17935</name>
</gene>
<proteinExistence type="predicted"/>
<feature type="transmembrane region" description="Helical" evidence="1">
    <location>
        <begin position="53"/>
        <end position="75"/>
    </location>
</feature>
<accession>A0ABT3IP92</accession>
<sequence>MDIHNNEFQPKYSEKSESVTFMVKIVVYMLFTITIIAISVFTIATLSSNKINFLIKFSTVVVVILLLFFLIRTFLQQLSENKNNKITHVVVDSNGFHHFQNLEIVKSITFDLLRPNPDKKYDIDLSDGDDVPIDLLVHYYNATLNQIECKAITFATTFSIKNGRELKVYFIQGIIRFRPDLSISPGVFDFFSFKHE</sequence>